<keyword evidence="2 9" id="KW-0489">Methyltransferase</keyword>
<dbReference type="PANTHER" id="PTHR33841:SF6">
    <property type="entry name" value="TYPE II METHYLTRANSFERASE M.HINDII"/>
    <property type="match status" value="1"/>
</dbReference>
<dbReference type="Pfam" id="PF07669">
    <property type="entry name" value="Eco57I"/>
    <property type="match status" value="1"/>
</dbReference>
<organism evidence="9 10">
    <name type="scientific">Halanaerobium saccharolyticum</name>
    <dbReference type="NCBI Taxonomy" id="43595"/>
    <lineage>
        <taxon>Bacteria</taxon>
        <taxon>Bacillati</taxon>
        <taxon>Bacillota</taxon>
        <taxon>Clostridia</taxon>
        <taxon>Halanaerobiales</taxon>
        <taxon>Halanaerobiaceae</taxon>
        <taxon>Halanaerobium</taxon>
    </lineage>
</organism>
<sequence>MKELYKLFSENEKNYKLIYNKDYRKRYSQYFTDFDYSKKLVLSVGKDIYKKNNLNILEPAAGTGNLILSLLLNLRNSCVKKVRIDMYEIDANLIPILTSNISKLKDRLKNEIKINFNIINKDFLKQEIKEKYDIILSNPPYKKIRKTEISNNSTYINFFIGQPNIYHLFLIKNLDLLKDDGYCVFLSPKSYFSGKYSEKIRNYIIDNYNIYKIYSFDERKKIFNNEIQQEIIITSFTKRKLNDTIIEYNNNGVYCVKQKNIISEKNKKSIILVPRNKKEFETIKKIEKSFKFNLGDLGFKIKVGQNVIFRAKNKYKLFTVPYKKNKTIPLIRSRHFSKNGLNYSNNIKGKNRYISMENKGVREYAVKNDNYLLFKRLVTKNNKKIFNVIPYFKNFFDSKYISFENNFVYIHKKNFMIEELYGLYFLFNSYLYDLYYRAINSTHGLNIYELESMKFPSINIIREIGNLYLVNNISEEEIYNFINTLIQ</sequence>
<dbReference type="InterPro" id="IPR050953">
    <property type="entry name" value="N4_N6_ade-DNA_methylase"/>
</dbReference>
<evidence type="ECO:0000313" key="10">
    <source>
        <dbReference type="Proteomes" id="UP000244089"/>
    </source>
</evidence>
<dbReference type="SUPFAM" id="SSF53335">
    <property type="entry name" value="S-adenosyl-L-methionine-dependent methyltransferases"/>
    <property type="match status" value="1"/>
</dbReference>
<dbReference type="OrthoDB" id="9815272at2"/>
<evidence type="ECO:0000256" key="6">
    <source>
        <dbReference type="ARBA" id="ARBA00023125"/>
    </source>
</evidence>
<comment type="catalytic activity">
    <reaction evidence="7">
        <text>a 2'-deoxyadenosine in DNA + S-adenosyl-L-methionine = an N(6)-methyl-2'-deoxyadenosine in DNA + S-adenosyl-L-homocysteine + H(+)</text>
        <dbReference type="Rhea" id="RHEA:15197"/>
        <dbReference type="Rhea" id="RHEA-COMP:12418"/>
        <dbReference type="Rhea" id="RHEA-COMP:12419"/>
        <dbReference type="ChEBI" id="CHEBI:15378"/>
        <dbReference type="ChEBI" id="CHEBI:57856"/>
        <dbReference type="ChEBI" id="CHEBI:59789"/>
        <dbReference type="ChEBI" id="CHEBI:90615"/>
        <dbReference type="ChEBI" id="CHEBI:90616"/>
        <dbReference type="EC" id="2.1.1.72"/>
    </reaction>
</comment>
<dbReference type="EMBL" id="QAXS01000047">
    <property type="protein sequence ID" value="PTV93212.1"/>
    <property type="molecule type" value="Genomic_DNA"/>
</dbReference>
<gene>
    <name evidence="9" type="ORF">C8C76_1477</name>
</gene>
<evidence type="ECO:0000256" key="2">
    <source>
        <dbReference type="ARBA" id="ARBA00022603"/>
    </source>
</evidence>
<evidence type="ECO:0000256" key="7">
    <source>
        <dbReference type="ARBA" id="ARBA00047942"/>
    </source>
</evidence>
<dbReference type="Proteomes" id="UP000244089">
    <property type="component" value="Unassembled WGS sequence"/>
</dbReference>
<dbReference type="InterPro" id="IPR002052">
    <property type="entry name" value="DNA_methylase_N6_adenine_CS"/>
</dbReference>
<dbReference type="PROSITE" id="PS00092">
    <property type="entry name" value="N6_MTASE"/>
    <property type="match status" value="1"/>
</dbReference>
<feature type="domain" description="Type II methyltransferase M.TaqI-like" evidence="8">
    <location>
        <begin position="74"/>
        <end position="223"/>
    </location>
</feature>
<protein>
    <recommendedName>
        <fullName evidence="1">site-specific DNA-methyltransferase (adenine-specific)</fullName>
        <ecNumber evidence="1">2.1.1.72</ecNumber>
    </recommendedName>
</protein>
<dbReference type="GO" id="GO:0003677">
    <property type="term" value="F:DNA binding"/>
    <property type="evidence" value="ECO:0007669"/>
    <property type="project" value="UniProtKB-KW"/>
</dbReference>
<evidence type="ECO:0000256" key="5">
    <source>
        <dbReference type="ARBA" id="ARBA00022747"/>
    </source>
</evidence>
<dbReference type="EC" id="2.1.1.72" evidence="1"/>
<evidence type="ECO:0000256" key="1">
    <source>
        <dbReference type="ARBA" id="ARBA00011900"/>
    </source>
</evidence>
<keyword evidence="4" id="KW-0949">S-adenosyl-L-methionine</keyword>
<dbReference type="AlphaFoldDB" id="A0A2T5RFR6"/>
<accession>A0A2T5RFR6</accession>
<dbReference type="GO" id="GO:0009007">
    <property type="term" value="F:site-specific DNA-methyltransferase (adenine-specific) activity"/>
    <property type="evidence" value="ECO:0007669"/>
    <property type="project" value="UniProtKB-EC"/>
</dbReference>
<proteinExistence type="predicted"/>
<name>A0A2T5RFR6_9FIRM</name>
<evidence type="ECO:0000259" key="8">
    <source>
        <dbReference type="Pfam" id="PF07669"/>
    </source>
</evidence>
<dbReference type="RefSeq" id="WP_108142548.1">
    <property type="nucleotide sequence ID" value="NZ_QAXS01000047.1"/>
</dbReference>
<dbReference type="PANTHER" id="PTHR33841">
    <property type="entry name" value="DNA METHYLTRANSFERASE YEEA-RELATED"/>
    <property type="match status" value="1"/>
</dbReference>
<dbReference type="InterPro" id="IPR029063">
    <property type="entry name" value="SAM-dependent_MTases_sf"/>
</dbReference>
<dbReference type="GO" id="GO:0009307">
    <property type="term" value="P:DNA restriction-modification system"/>
    <property type="evidence" value="ECO:0007669"/>
    <property type="project" value="UniProtKB-KW"/>
</dbReference>
<evidence type="ECO:0000256" key="3">
    <source>
        <dbReference type="ARBA" id="ARBA00022679"/>
    </source>
</evidence>
<comment type="caution">
    <text evidence="9">The sequence shown here is derived from an EMBL/GenBank/DDBJ whole genome shotgun (WGS) entry which is preliminary data.</text>
</comment>
<evidence type="ECO:0000313" key="9">
    <source>
        <dbReference type="EMBL" id="PTV93212.1"/>
    </source>
</evidence>
<evidence type="ECO:0000256" key="4">
    <source>
        <dbReference type="ARBA" id="ARBA00022691"/>
    </source>
</evidence>
<dbReference type="PRINTS" id="PR00507">
    <property type="entry name" value="N12N6MTFRASE"/>
</dbReference>
<dbReference type="InterPro" id="IPR011639">
    <property type="entry name" value="MethylTrfase_TaqI-like_dom"/>
</dbReference>
<dbReference type="GO" id="GO:0032259">
    <property type="term" value="P:methylation"/>
    <property type="evidence" value="ECO:0007669"/>
    <property type="project" value="UniProtKB-KW"/>
</dbReference>
<keyword evidence="5" id="KW-0680">Restriction system</keyword>
<reference evidence="9 10" key="1">
    <citation type="submission" date="2018-04" db="EMBL/GenBank/DDBJ databases">
        <title>Subsurface microbial communities from deep shales in Ohio and West Virginia, USA.</title>
        <authorList>
            <person name="Wrighton K."/>
        </authorList>
    </citation>
    <scope>NUCLEOTIDE SEQUENCE [LARGE SCALE GENOMIC DNA]</scope>
    <source>
        <strain evidence="9 10">WC1</strain>
    </source>
</reference>
<keyword evidence="6" id="KW-0238">DNA-binding</keyword>
<keyword evidence="3 9" id="KW-0808">Transferase</keyword>
<dbReference type="Gene3D" id="3.40.50.150">
    <property type="entry name" value="Vaccinia Virus protein VP39"/>
    <property type="match status" value="1"/>
</dbReference>